<evidence type="ECO:0000313" key="1">
    <source>
        <dbReference type="EMBL" id="MED6244202.1"/>
    </source>
</evidence>
<evidence type="ECO:0000313" key="2">
    <source>
        <dbReference type="Proteomes" id="UP001345963"/>
    </source>
</evidence>
<dbReference type="Proteomes" id="UP001345963">
    <property type="component" value="Unassembled WGS sequence"/>
</dbReference>
<name>A0ABU7B109_9TELE</name>
<protein>
    <submittedName>
        <fullName evidence="1">Uncharacterized protein</fullName>
    </submittedName>
</protein>
<reference evidence="1 2" key="1">
    <citation type="submission" date="2021-07" db="EMBL/GenBank/DDBJ databases">
        <authorList>
            <person name="Palmer J.M."/>
        </authorList>
    </citation>
    <scope>NUCLEOTIDE SEQUENCE [LARGE SCALE GENOMIC DNA]</scope>
    <source>
        <strain evidence="1 2">AT_MEX2019</strain>
        <tissue evidence="1">Muscle</tissue>
    </source>
</reference>
<keyword evidence="2" id="KW-1185">Reference proteome</keyword>
<organism evidence="1 2">
    <name type="scientific">Ataeniobius toweri</name>
    <dbReference type="NCBI Taxonomy" id="208326"/>
    <lineage>
        <taxon>Eukaryota</taxon>
        <taxon>Metazoa</taxon>
        <taxon>Chordata</taxon>
        <taxon>Craniata</taxon>
        <taxon>Vertebrata</taxon>
        <taxon>Euteleostomi</taxon>
        <taxon>Actinopterygii</taxon>
        <taxon>Neopterygii</taxon>
        <taxon>Teleostei</taxon>
        <taxon>Neoteleostei</taxon>
        <taxon>Acanthomorphata</taxon>
        <taxon>Ovalentaria</taxon>
        <taxon>Atherinomorphae</taxon>
        <taxon>Cyprinodontiformes</taxon>
        <taxon>Goodeidae</taxon>
        <taxon>Ataeniobius</taxon>
    </lineage>
</organism>
<proteinExistence type="predicted"/>
<accession>A0ABU7B109</accession>
<dbReference type="EMBL" id="JAHUTI010039424">
    <property type="protein sequence ID" value="MED6244202.1"/>
    <property type="molecule type" value="Genomic_DNA"/>
</dbReference>
<comment type="caution">
    <text evidence="1">The sequence shown here is derived from an EMBL/GenBank/DDBJ whole genome shotgun (WGS) entry which is preliminary data.</text>
</comment>
<gene>
    <name evidence="1" type="ORF">ATANTOWER_031051</name>
</gene>
<sequence length="134" mass="15618">MHLLSCKSSCFVFAQIDDILHNNRTVLLRPSDHCWITRFRFDQSQHFRFGPSSMSPTFTGSRGGFRVTMQAKPETSYFKEVVPELFQLLTHKIAMEETRDPDSCLFLTEDVLPPSHDFVLLANEQHQPLIYKRQ</sequence>